<dbReference type="SMART" id="SM00321">
    <property type="entry name" value="WSC"/>
    <property type="match status" value="1"/>
</dbReference>
<evidence type="ECO:0000313" key="5">
    <source>
        <dbReference type="Proteomes" id="UP001163105"/>
    </source>
</evidence>
<sequence length="353" mass="35918">MARAILLAGLFAAAASAQSEFASPKFQYKGCVLADSANAFPFQPPSMKAFGTFSAADCQSACEAAGATQAALGNGGCHCDDPKSTSASTSGNANSKMAVPEKFKAVDEAECHTPCREGDAKAGKCGGCTDKFVYSLYARVAPVVDPAVESKAKAVAATPPPQQNRKAQGQDCNCAESKADPAAATRIAPPPPPAAVTTMAKVEVKTVTEPCPESSAKPVTHAAVVSSVPPPPAQSKPVVEDPATRTVEVCPGGPGGCDPKQKDQTTTLTTMSRVTDIVRPSRTSASADPWTHSASNSTKPANHSSKPADPPVSHPSKPADPPAIMNAGSSLRPLGRLAELLCAGALVLAVCLS</sequence>
<dbReference type="InterPro" id="IPR002889">
    <property type="entry name" value="WSC_carb-bd"/>
</dbReference>
<feature type="signal peptide" evidence="2">
    <location>
        <begin position="1"/>
        <end position="17"/>
    </location>
</feature>
<gene>
    <name evidence="4" type="ORF">O9K51_04673</name>
</gene>
<organism evidence="4 5">
    <name type="scientific">Purpureocillium lavendulum</name>
    <dbReference type="NCBI Taxonomy" id="1247861"/>
    <lineage>
        <taxon>Eukaryota</taxon>
        <taxon>Fungi</taxon>
        <taxon>Dikarya</taxon>
        <taxon>Ascomycota</taxon>
        <taxon>Pezizomycotina</taxon>
        <taxon>Sordariomycetes</taxon>
        <taxon>Hypocreomycetidae</taxon>
        <taxon>Hypocreales</taxon>
        <taxon>Ophiocordycipitaceae</taxon>
        <taxon>Purpureocillium</taxon>
    </lineage>
</organism>
<dbReference type="AlphaFoldDB" id="A0AB34FX75"/>
<dbReference type="EMBL" id="JAQHRD010000003">
    <property type="protein sequence ID" value="KAJ6443494.1"/>
    <property type="molecule type" value="Genomic_DNA"/>
</dbReference>
<keyword evidence="5" id="KW-1185">Reference proteome</keyword>
<dbReference type="PROSITE" id="PS51212">
    <property type="entry name" value="WSC"/>
    <property type="match status" value="1"/>
</dbReference>
<feature type="domain" description="WSC" evidence="3">
    <location>
        <begin position="25"/>
        <end position="137"/>
    </location>
</feature>
<evidence type="ECO:0000313" key="4">
    <source>
        <dbReference type="EMBL" id="KAJ6443494.1"/>
    </source>
</evidence>
<accession>A0AB34FX75</accession>
<evidence type="ECO:0000259" key="3">
    <source>
        <dbReference type="PROSITE" id="PS51212"/>
    </source>
</evidence>
<comment type="caution">
    <text evidence="4">The sequence shown here is derived from an EMBL/GenBank/DDBJ whole genome shotgun (WGS) entry which is preliminary data.</text>
</comment>
<feature type="region of interest" description="Disordered" evidence="1">
    <location>
        <begin position="249"/>
        <end position="327"/>
    </location>
</feature>
<feature type="compositionally biased region" description="Pro residues" evidence="1">
    <location>
        <begin position="308"/>
        <end position="321"/>
    </location>
</feature>
<dbReference type="Proteomes" id="UP001163105">
    <property type="component" value="Unassembled WGS sequence"/>
</dbReference>
<keyword evidence="2" id="KW-0732">Signal</keyword>
<reference evidence="4" key="1">
    <citation type="submission" date="2023-01" db="EMBL/GenBank/DDBJ databases">
        <title>The growth and conidiation of Purpureocillium lavendulum are regulated by nitrogen source and histone H3K14 acetylation.</title>
        <authorList>
            <person name="Tang P."/>
            <person name="Han J."/>
            <person name="Zhang C."/>
            <person name="Tang P."/>
            <person name="Qi F."/>
            <person name="Zhang K."/>
            <person name="Liang L."/>
        </authorList>
    </citation>
    <scope>NUCLEOTIDE SEQUENCE</scope>
    <source>
        <strain evidence="4">YMF1.00683</strain>
    </source>
</reference>
<name>A0AB34FX75_9HYPO</name>
<feature type="chain" id="PRO_5044204509" evidence="2">
    <location>
        <begin position="18"/>
        <end position="353"/>
    </location>
</feature>
<feature type="compositionally biased region" description="Polar residues" evidence="1">
    <location>
        <begin position="281"/>
        <end position="305"/>
    </location>
</feature>
<evidence type="ECO:0000256" key="2">
    <source>
        <dbReference type="SAM" id="SignalP"/>
    </source>
</evidence>
<proteinExistence type="predicted"/>
<protein>
    <submittedName>
        <fullName evidence="4">WSC domain-containing protein</fullName>
    </submittedName>
</protein>
<feature type="compositionally biased region" description="Polar residues" evidence="1">
    <location>
        <begin position="264"/>
        <end position="273"/>
    </location>
</feature>
<evidence type="ECO:0000256" key="1">
    <source>
        <dbReference type="SAM" id="MobiDB-lite"/>
    </source>
</evidence>